<dbReference type="EMBL" id="DS113186">
    <property type="protein sequence ID" value="EAY22106.1"/>
    <property type="molecule type" value="Genomic_DNA"/>
</dbReference>
<dbReference type="AlphaFoldDB" id="A2DC65"/>
<dbReference type="VEuPathDB" id="TrichDB:TVAGG3_0262970"/>
<dbReference type="PANTHER" id="PTHR44329">
    <property type="entry name" value="SERINE/THREONINE-PROTEIN KINASE TNNI3K-RELATED"/>
    <property type="match status" value="1"/>
</dbReference>
<dbReference type="Proteomes" id="UP000001542">
    <property type="component" value="Unassembled WGS sequence"/>
</dbReference>
<dbReference type="InterPro" id="IPR017441">
    <property type="entry name" value="Protein_kinase_ATP_BS"/>
</dbReference>
<dbReference type="InterPro" id="IPR000719">
    <property type="entry name" value="Prot_kinase_dom"/>
</dbReference>
<dbReference type="GO" id="GO:0007165">
    <property type="term" value="P:signal transduction"/>
    <property type="evidence" value="ECO:0000318"/>
    <property type="project" value="GO_Central"/>
</dbReference>
<feature type="domain" description="Protein kinase" evidence="5">
    <location>
        <begin position="35"/>
        <end position="297"/>
    </location>
</feature>
<dbReference type="InterPro" id="IPR016024">
    <property type="entry name" value="ARM-type_fold"/>
</dbReference>
<sequence length="967" mass="110408">MLDLDTDTDEPLNNMDPLTTLTLELPKFVIDPKKIEILDSIGEGGFASVYKGIDRRNGNFVAIKQVFESRVYVDNFRRFSNEIRTMARCHCCCLTKLIGFTTTKPYSIITEFEENLSLDSQLTNKKKADIFTGTRLSKIAMGIAFGMQHVHMLGILHRDLKLSNILLDRDYNPKLCDFGIARFYKDDMELTRKIGTPIYIAPKVFTDNHYTKKADVYSYAILLYELSEKTRPFKKPEGLSVAEIIQKVVQAGQRPQFTDVTPIPLRKLIESCWDADPTKRPEFSYIYEQFKSGKVAFPNTKSKDIKAYAEYLENDAKENQQLIEEELEKAIPEEIVDREMEKKRHKEMKQNSPKSEETKHISRRKGNGEIHGALIVPQSPPSPSQKAINSPDSRSRHFMAGNVNDNPFLNDVNMPIMSKMAAKQFRPSSISPAPQSPRIVPPTSKRPSAPTPEGFGSSMVEQSTENDGIQSTQNPPRSGMRRSTSNMKFESDEDILRELSDEKSHYFRKALNEAVGITDIELFEKFAVVLVAHVAKPISSTKLKLILQEISDLMSKSDEYVQLFNKLGLYQVLPSKSDSCLQYNLNIIKEVFSNHPDYLTNAHVQVLGNLLEKSPEKMLKLFSFYGKNFSKFSNPWVILDILLTKQQYVVNTEYGADLVRILFYLMQNYQQYSAQRGSHSRATFISCLDSSNIKTSQAAYKALMNIDQDLSYINFSIIIKHLYNEDLWEYAISLMLRSNLLPASYELIKMLIEKAKTCSYAWILLLRIASNHQGAAIFANDIQIWQNLAKESPMNAFKLFVLVFTNTNLRTKISSSSEFSNMMKYFTDSDNNQIVYAIPSIITRSQIDIVTLKRLQEVGFISKLIKFAIARPTDVDANNTCIMILDTLARVGYCKEYIDYFKSLVQLLKEPKLYNRVLTVMVTLSFHSECAKALISLGLVPYFTSLKEYEKYQALAISFLKNASQYT</sequence>
<name>A2DC65_TRIV3</name>
<dbReference type="InterPro" id="IPR051681">
    <property type="entry name" value="Ser/Thr_Kinases-Pseudokinases"/>
</dbReference>
<feature type="binding site" evidence="3">
    <location>
        <position position="64"/>
    </location>
    <ligand>
        <name>ATP</name>
        <dbReference type="ChEBI" id="CHEBI:30616"/>
    </ligand>
</feature>
<evidence type="ECO:0000313" key="7">
    <source>
        <dbReference type="Proteomes" id="UP000001542"/>
    </source>
</evidence>
<dbReference type="SUPFAM" id="SSF48371">
    <property type="entry name" value="ARM repeat"/>
    <property type="match status" value="1"/>
</dbReference>
<evidence type="ECO:0000256" key="3">
    <source>
        <dbReference type="PROSITE-ProRule" id="PRU10141"/>
    </source>
</evidence>
<dbReference type="InParanoid" id="A2DC65"/>
<dbReference type="KEGG" id="tva:5467659"/>
<evidence type="ECO:0000256" key="1">
    <source>
        <dbReference type="ARBA" id="ARBA00022741"/>
    </source>
</evidence>
<keyword evidence="2 3" id="KW-0067">ATP-binding</keyword>
<dbReference type="PROSITE" id="PS00107">
    <property type="entry name" value="PROTEIN_KINASE_ATP"/>
    <property type="match status" value="1"/>
</dbReference>
<keyword evidence="1 3" id="KW-0547">Nucleotide-binding</keyword>
<evidence type="ECO:0000259" key="5">
    <source>
        <dbReference type="PROSITE" id="PS50011"/>
    </source>
</evidence>
<dbReference type="eggNOG" id="KOG0192">
    <property type="taxonomic scope" value="Eukaryota"/>
</dbReference>
<proteinExistence type="predicted"/>
<keyword evidence="6" id="KW-0418">Kinase</keyword>
<dbReference type="InterPro" id="IPR011009">
    <property type="entry name" value="Kinase-like_dom_sf"/>
</dbReference>
<dbReference type="PROSITE" id="PS00108">
    <property type="entry name" value="PROTEIN_KINASE_ST"/>
    <property type="match status" value="1"/>
</dbReference>
<dbReference type="PANTHER" id="PTHR44329:SF214">
    <property type="entry name" value="PROTEIN KINASE DOMAIN-CONTAINING PROTEIN"/>
    <property type="match status" value="1"/>
</dbReference>
<dbReference type="GO" id="GO:0004674">
    <property type="term" value="F:protein serine/threonine kinase activity"/>
    <property type="evidence" value="ECO:0000318"/>
    <property type="project" value="GO_Central"/>
</dbReference>
<dbReference type="InterPro" id="IPR008271">
    <property type="entry name" value="Ser/Thr_kinase_AS"/>
</dbReference>
<dbReference type="STRING" id="5722.A2DC65"/>
<feature type="compositionally biased region" description="Polar residues" evidence="4">
    <location>
        <begin position="459"/>
        <end position="488"/>
    </location>
</feature>
<dbReference type="Gene3D" id="1.10.510.10">
    <property type="entry name" value="Transferase(Phosphotransferase) domain 1"/>
    <property type="match status" value="1"/>
</dbReference>
<dbReference type="Pfam" id="PF00069">
    <property type="entry name" value="Pkinase"/>
    <property type="match status" value="1"/>
</dbReference>
<dbReference type="SUPFAM" id="SSF56112">
    <property type="entry name" value="Protein kinase-like (PK-like)"/>
    <property type="match status" value="1"/>
</dbReference>
<gene>
    <name evidence="6" type="ORF">TVAG_457410</name>
</gene>
<reference evidence="6" key="1">
    <citation type="submission" date="2006-10" db="EMBL/GenBank/DDBJ databases">
        <authorList>
            <person name="Amadeo P."/>
            <person name="Zhao Q."/>
            <person name="Wortman J."/>
            <person name="Fraser-Liggett C."/>
            <person name="Carlton J."/>
        </authorList>
    </citation>
    <scope>NUCLEOTIDE SEQUENCE</scope>
    <source>
        <strain evidence="6">G3</strain>
    </source>
</reference>
<dbReference type="PROSITE" id="PS50011">
    <property type="entry name" value="PROTEIN_KINASE_DOM"/>
    <property type="match status" value="1"/>
</dbReference>
<dbReference type="SMART" id="SM00220">
    <property type="entry name" value="S_TKc"/>
    <property type="match status" value="1"/>
</dbReference>
<dbReference type="VEuPathDB" id="TrichDB:TVAG_457410"/>
<dbReference type="GO" id="GO:0005524">
    <property type="term" value="F:ATP binding"/>
    <property type="evidence" value="ECO:0007669"/>
    <property type="project" value="UniProtKB-UniRule"/>
</dbReference>
<protein>
    <submittedName>
        <fullName evidence="6">TKL family protein kinase</fullName>
    </submittedName>
</protein>
<evidence type="ECO:0000256" key="4">
    <source>
        <dbReference type="SAM" id="MobiDB-lite"/>
    </source>
</evidence>
<accession>A2DC65</accession>
<dbReference type="SMR" id="A2DC65"/>
<evidence type="ECO:0000256" key="2">
    <source>
        <dbReference type="ARBA" id="ARBA00022840"/>
    </source>
</evidence>
<dbReference type="RefSeq" id="XP_001583092.1">
    <property type="nucleotide sequence ID" value="XM_001583042.1"/>
</dbReference>
<feature type="region of interest" description="Disordered" evidence="4">
    <location>
        <begin position="423"/>
        <end position="490"/>
    </location>
</feature>
<evidence type="ECO:0000313" key="6">
    <source>
        <dbReference type="EMBL" id="EAY22106.1"/>
    </source>
</evidence>
<keyword evidence="7" id="KW-1185">Reference proteome</keyword>
<organism evidence="6 7">
    <name type="scientific">Trichomonas vaginalis (strain ATCC PRA-98 / G3)</name>
    <dbReference type="NCBI Taxonomy" id="412133"/>
    <lineage>
        <taxon>Eukaryota</taxon>
        <taxon>Metamonada</taxon>
        <taxon>Parabasalia</taxon>
        <taxon>Trichomonadida</taxon>
        <taxon>Trichomonadidae</taxon>
        <taxon>Trichomonas</taxon>
    </lineage>
</organism>
<feature type="region of interest" description="Disordered" evidence="4">
    <location>
        <begin position="341"/>
        <end position="402"/>
    </location>
</feature>
<reference evidence="6" key="2">
    <citation type="journal article" date="2007" name="Science">
        <title>Draft genome sequence of the sexually transmitted pathogen Trichomonas vaginalis.</title>
        <authorList>
            <person name="Carlton J.M."/>
            <person name="Hirt R.P."/>
            <person name="Silva J.C."/>
            <person name="Delcher A.L."/>
            <person name="Schatz M."/>
            <person name="Zhao Q."/>
            <person name="Wortman J.R."/>
            <person name="Bidwell S.L."/>
            <person name="Alsmark U.C.M."/>
            <person name="Besteiro S."/>
            <person name="Sicheritz-Ponten T."/>
            <person name="Noel C.J."/>
            <person name="Dacks J.B."/>
            <person name="Foster P.G."/>
            <person name="Simillion C."/>
            <person name="Van de Peer Y."/>
            <person name="Miranda-Saavedra D."/>
            <person name="Barton G.J."/>
            <person name="Westrop G.D."/>
            <person name="Mueller S."/>
            <person name="Dessi D."/>
            <person name="Fiori P.L."/>
            <person name="Ren Q."/>
            <person name="Paulsen I."/>
            <person name="Zhang H."/>
            <person name="Bastida-Corcuera F.D."/>
            <person name="Simoes-Barbosa A."/>
            <person name="Brown M.T."/>
            <person name="Hayes R.D."/>
            <person name="Mukherjee M."/>
            <person name="Okumura C.Y."/>
            <person name="Schneider R."/>
            <person name="Smith A.J."/>
            <person name="Vanacova S."/>
            <person name="Villalvazo M."/>
            <person name="Haas B.J."/>
            <person name="Pertea M."/>
            <person name="Feldblyum T.V."/>
            <person name="Utterback T.R."/>
            <person name="Shu C.L."/>
            <person name="Osoegawa K."/>
            <person name="de Jong P.J."/>
            <person name="Hrdy I."/>
            <person name="Horvathova L."/>
            <person name="Zubacova Z."/>
            <person name="Dolezal P."/>
            <person name="Malik S.B."/>
            <person name="Logsdon J.M. Jr."/>
            <person name="Henze K."/>
            <person name="Gupta A."/>
            <person name="Wang C.C."/>
            <person name="Dunne R.L."/>
            <person name="Upcroft J.A."/>
            <person name="Upcroft P."/>
            <person name="White O."/>
            <person name="Salzberg S.L."/>
            <person name="Tang P."/>
            <person name="Chiu C.-H."/>
            <person name="Lee Y.-S."/>
            <person name="Embley T.M."/>
            <person name="Coombs G.H."/>
            <person name="Mottram J.C."/>
            <person name="Tachezy J."/>
            <person name="Fraser-Liggett C.M."/>
            <person name="Johnson P.J."/>
        </authorList>
    </citation>
    <scope>NUCLEOTIDE SEQUENCE [LARGE SCALE GENOMIC DNA]</scope>
    <source>
        <strain evidence="6">G3</strain>
    </source>
</reference>
<keyword evidence="6" id="KW-0808">Transferase</keyword>